<dbReference type="InterPro" id="IPR000595">
    <property type="entry name" value="cNMP-bd_dom"/>
</dbReference>
<proteinExistence type="predicted"/>
<feature type="domain" description="Cyclic nucleotide-binding" evidence="1">
    <location>
        <begin position="18"/>
        <end position="111"/>
    </location>
</feature>
<dbReference type="OrthoDB" id="680421at2"/>
<dbReference type="Gene3D" id="2.60.120.10">
    <property type="entry name" value="Jelly Rolls"/>
    <property type="match status" value="1"/>
</dbReference>
<name>A0A4R5DRJ7_9BACT</name>
<reference evidence="2 3" key="1">
    <citation type="submission" date="2019-03" db="EMBL/GenBank/DDBJ databases">
        <title>Dyadobacter AR-3-6 sp. nov., isolated from arctic soil.</title>
        <authorList>
            <person name="Chaudhary D.K."/>
        </authorList>
    </citation>
    <scope>NUCLEOTIDE SEQUENCE [LARGE SCALE GENOMIC DNA]</scope>
    <source>
        <strain evidence="2 3">AR-3-6</strain>
    </source>
</reference>
<dbReference type="InterPro" id="IPR018490">
    <property type="entry name" value="cNMP-bd_dom_sf"/>
</dbReference>
<dbReference type="EMBL" id="SMFL01000006">
    <property type="protein sequence ID" value="TDE13695.1"/>
    <property type="molecule type" value="Genomic_DNA"/>
</dbReference>
<dbReference type="Pfam" id="PF00027">
    <property type="entry name" value="cNMP_binding"/>
    <property type="match status" value="1"/>
</dbReference>
<dbReference type="InterPro" id="IPR014710">
    <property type="entry name" value="RmlC-like_jellyroll"/>
</dbReference>
<dbReference type="RefSeq" id="WP_131959572.1">
    <property type="nucleotide sequence ID" value="NZ_SMFL01000006.1"/>
</dbReference>
<dbReference type="Proteomes" id="UP000294850">
    <property type="component" value="Unassembled WGS sequence"/>
</dbReference>
<gene>
    <name evidence="2" type="ORF">E0F88_17500</name>
</gene>
<sequence length="187" mass="21819">MENTIRKIVSLNPAEICLSRLVPLLQKEIYPKGYLLIREGKTERSLFFLEKGVARAFCNQDDKEVTFWFGEEADILLSLNSYFADKPGYESIELLEESIVYKVSHRELQRLYDLEIELANWGRKLAESEFIKADQRFISQQFKPAAERYREFTETYPGLSKRIQLGHIASYLGISQVSLSRIRGERQ</sequence>
<organism evidence="2 3">
    <name type="scientific">Dyadobacter psychrotolerans</name>
    <dbReference type="NCBI Taxonomy" id="2541721"/>
    <lineage>
        <taxon>Bacteria</taxon>
        <taxon>Pseudomonadati</taxon>
        <taxon>Bacteroidota</taxon>
        <taxon>Cytophagia</taxon>
        <taxon>Cytophagales</taxon>
        <taxon>Spirosomataceae</taxon>
        <taxon>Dyadobacter</taxon>
    </lineage>
</organism>
<evidence type="ECO:0000259" key="1">
    <source>
        <dbReference type="PROSITE" id="PS50042"/>
    </source>
</evidence>
<dbReference type="SUPFAM" id="SSF51206">
    <property type="entry name" value="cAMP-binding domain-like"/>
    <property type="match status" value="1"/>
</dbReference>
<protein>
    <submittedName>
        <fullName evidence="2">Crp/Fnr family transcriptional regulator</fullName>
    </submittedName>
</protein>
<dbReference type="AlphaFoldDB" id="A0A4R5DRJ7"/>
<dbReference type="CDD" id="cd00038">
    <property type="entry name" value="CAP_ED"/>
    <property type="match status" value="1"/>
</dbReference>
<evidence type="ECO:0000313" key="3">
    <source>
        <dbReference type="Proteomes" id="UP000294850"/>
    </source>
</evidence>
<keyword evidence="3" id="KW-1185">Reference proteome</keyword>
<accession>A0A4R5DRJ7</accession>
<dbReference type="PROSITE" id="PS50042">
    <property type="entry name" value="CNMP_BINDING_3"/>
    <property type="match status" value="1"/>
</dbReference>
<evidence type="ECO:0000313" key="2">
    <source>
        <dbReference type="EMBL" id="TDE13695.1"/>
    </source>
</evidence>
<comment type="caution">
    <text evidence="2">The sequence shown here is derived from an EMBL/GenBank/DDBJ whole genome shotgun (WGS) entry which is preliminary data.</text>
</comment>